<reference evidence="8 9" key="1">
    <citation type="submission" date="2019-11" db="EMBL/GenBank/DDBJ databases">
        <authorList>
            <person name="Criscuolo A."/>
        </authorList>
    </citation>
    <scope>NUCLEOTIDE SEQUENCE [LARGE SCALE GENOMIC DNA]</scope>
    <source>
        <strain evidence="8">CIP111667</strain>
    </source>
</reference>
<evidence type="ECO:0000256" key="5">
    <source>
        <dbReference type="ARBA" id="ARBA00023136"/>
    </source>
</evidence>
<keyword evidence="3 6" id="KW-0812">Transmembrane</keyword>
<evidence type="ECO:0000256" key="7">
    <source>
        <dbReference type="SAM" id="MobiDB-lite"/>
    </source>
</evidence>
<comment type="similarity">
    <text evidence="2 6">Belongs to the SURF1 family.</text>
</comment>
<dbReference type="GO" id="GO:0005886">
    <property type="term" value="C:plasma membrane"/>
    <property type="evidence" value="ECO:0007669"/>
    <property type="project" value="UniProtKB-SubCell"/>
</dbReference>
<dbReference type="CDD" id="cd06662">
    <property type="entry name" value="SURF1"/>
    <property type="match status" value="1"/>
</dbReference>
<keyword evidence="5 6" id="KW-0472">Membrane</keyword>
<proteinExistence type="inferred from homology"/>
<evidence type="ECO:0000256" key="4">
    <source>
        <dbReference type="ARBA" id="ARBA00022989"/>
    </source>
</evidence>
<organism evidence="8 9">
    <name type="scientific">Occultella aeris</name>
    <dbReference type="NCBI Taxonomy" id="2761496"/>
    <lineage>
        <taxon>Bacteria</taxon>
        <taxon>Bacillati</taxon>
        <taxon>Actinomycetota</taxon>
        <taxon>Actinomycetes</taxon>
        <taxon>Micrococcales</taxon>
        <taxon>Ruaniaceae</taxon>
        <taxon>Occultella</taxon>
    </lineage>
</organism>
<protein>
    <recommendedName>
        <fullName evidence="6">SURF1-like protein</fullName>
    </recommendedName>
</protein>
<dbReference type="PROSITE" id="PS51257">
    <property type="entry name" value="PROKAR_LIPOPROTEIN"/>
    <property type="match status" value="1"/>
</dbReference>
<sequence>MSSQESRIPGRYRFLLSGRWAGTVVVALVVAVACAALGYWQLTRYQGKAAAIELVEANYDSTPVGIEEVIPTPGTVLATSQTWTPVTVTGHYLTDAPHPSVVLPQRPIGGSPADHVAAIFAVDLADGGTWLLTVDRGWYATDTFADHGAQQELPDGDVTLTVRLRPAEPTTDRDAPDGQVYGLAPAQVLAATTGDGGAGSAAVGADGELVTGAYGVLAVESPTTASPPSALPRPAADLGNHLSYAFQWWIFGIGALVGTVILARREAAEGSGPGPDPADDPSSPSGSSPRGARDRRRSAEEEEDALIDGQLRDRA</sequence>
<feature type="compositionally biased region" description="Low complexity" evidence="7">
    <location>
        <begin position="280"/>
        <end position="290"/>
    </location>
</feature>
<evidence type="ECO:0000313" key="8">
    <source>
        <dbReference type="EMBL" id="VZO39947.1"/>
    </source>
</evidence>
<dbReference type="PANTHER" id="PTHR23427">
    <property type="entry name" value="SURFEIT LOCUS PROTEIN"/>
    <property type="match status" value="1"/>
</dbReference>
<gene>
    <name evidence="8" type="ORF">HALOF300_04645</name>
</gene>
<dbReference type="PROSITE" id="PS50895">
    <property type="entry name" value="SURF1"/>
    <property type="match status" value="1"/>
</dbReference>
<dbReference type="InterPro" id="IPR002994">
    <property type="entry name" value="Surf1/Shy1"/>
</dbReference>
<comment type="caution">
    <text evidence="8">The sequence shown here is derived from an EMBL/GenBank/DDBJ whole genome shotgun (WGS) entry which is preliminary data.</text>
</comment>
<name>A0A7M4DR53_9MICO</name>
<feature type="region of interest" description="Disordered" evidence="7">
    <location>
        <begin position="268"/>
        <end position="315"/>
    </location>
</feature>
<dbReference type="AlphaFoldDB" id="A0A7M4DR53"/>
<comment type="caution">
    <text evidence="6">Lacks conserved residue(s) required for the propagation of feature annotation.</text>
</comment>
<dbReference type="Pfam" id="PF02104">
    <property type="entry name" value="SURF1"/>
    <property type="match status" value="1"/>
</dbReference>
<evidence type="ECO:0000256" key="1">
    <source>
        <dbReference type="ARBA" id="ARBA00004370"/>
    </source>
</evidence>
<evidence type="ECO:0000256" key="3">
    <source>
        <dbReference type="ARBA" id="ARBA00022692"/>
    </source>
</evidence>
<keyword evidence="4 6" id="KW-1133">Transmembrane helix</keyword>
<comment type="subcellular location">
    <subcellularLocation>
        <location evidence="6">Cell membrane</location>
        <topology evidence="6">Multi-pass membrane protein</topology>
    </subcellularLocation>
    <subcellularLocation>
        <location evidence="1">Membrane</location>
    </subcellularLocation>
</comment>
<dbReference type="InterPro" id="IPR045214">
    <property type="entry name" value="Surf1/Surf4"/>
</dbReference>
<feature type="transmembrane region" description="Helical" evidence="6">
    <location>
        <begin position="20"/>
        <end position="40"/>
    </location>
</feature>
<dbReference type="PANTHER" id="PTHR23427:SF2">
    <property type="entry name" value="SURFEIT LOCUS PROTEIN 1"/>
    <property type="match status" value="1"/>
</dbReference>
<evidence type="ECO:0000256" key="2">
    <source>
        <dbReference type="ARBA" id="ARBA00007165"/>
    </source>
</evidence>
<keyword evidence="6" id="KW-1003">Cell membrane</keyword>
<dbReference type="RefSeq" id="WP_197522787.1">
    <property type="nucleotide sequence ID" value="NZ_CACRYJ010000066.1"/>
</dbReference>
<dbReference type="Proteomes" id="UP000419743">
    <property type="component" value="Unassembled WGS sequence"/>
</dbReference>
<keyword evidence="9" id="KW-1185">Reference proteome</keyword>
<accession>A0A7M4DR53</accession>
<evidence type="ECO:0000313" key="9">
    <source>
        <dbReference type="Proteomes" id="UP000419743"/>
    </source>
</evidence>
<dbReference type="EMBL" id="CACRYJ010000066">
    <property type="protein sequence ID" value="VZO39947.1"/>
    <property type="molecule type" value="Genomic_DNA"/>
</dbReference>
<evidence type="ECO:0000256" key="6">
    <source>
        <dbReference type="RuleBase" id="RU363076"/>
    </source>
</evidence>